<dbReference type="PANTHER" id="PTHR11210">
    <property type="entry name" value="RING BOX"/>
    <property type="match status" value="1"/>
</dbReference>
<evidence type="ECO:0000256" key="10">
    <source>
        <dbReference type="PROSITE-ProRule" id="PRU00175"/>
    </source>
</evidence>
<dbReference type="Gene3D" id="3.30.40.10">
    <property type="entry name" value="Zinc/RING finger domain, C3HC4 (zinc finger)"/>
    <property type="match status" value="1"/>
</dbReference>
<dbReference type="InterPro" id="IPR013083">
    <property type="entry name" value="Znf_RING/FYVE/PHD"/>
</dbReference>
<comment type="similarity">
    <text evidence="1">Belongs to the RING-box family.</text>
</comment>
<dbReference type="GO" id="GO:0097602">
    <property type="term" value="F:cullin family protein binding"/>
    <property type="evidence" value="ECO:0007669"/>
    <property type="project" value="InterPro"/>
</dbReference>
<keyword evidence="14" id="KW-1185">Reference proteome</keyword>
<dbReference type="GO" id="GO:0061630">
    <property type="term" value="F:ubiquitin protein ligase activity"/>
    <property type="evidence" value="ECO:0007669"/>
    <property type="project" value="InterPro"/>
</dbReference>
<evidence type="ECO:0000256" key="8">
    <source>
        <dbReference type="ARBA" id="ARBA00022833"/>
    </source>
</evidence>
<sequence length="502" mass="55229">MSFQSSGIKENIQLSQTTLDTVKDLADLLHVDLTPDQLLVCVEIIRRGGSPVGLHQAIKRFSNQVSCKNHRIGRSTTSKLAMSNDRSAPFRHRRISPIPFLMDSSPNESGPTSPLEHEPTFDPRHSLRAEWDAESEVMNDIIVPPEMDRFINISIEHSNSRPWTTGESSVDSDEWLQREARNPATSIGDLQTTTTEQVSSTSRSVGTGGGESSTVSDTGATGGSPSSEALLPGNVDDGATTMPPMLSVNDENGDDETRIEEGADIVIGGGDAQPDNNPSHSTSLSSIQTNDFDEEDADVDTVVGEEVMHTPTNLMAISNDHHENDRPPDSPPYLSPTFFSLVYDNDVDNNHIRPSPTPLRRVRLGLENITERENSSIDTTSVTPRSRERLRATHRNPSSFSGNDQPPPLKLPSNTRLKLTIKKWNVAASWKWTAGDETCGICRMPFEACCIECKTPGDECPLAIGNCKHAFHMHCIVKWTETQNTPRPQCPLCRQEWKFAAG</sequence>
<keyword evidence="6" id="KW-0498">Mitosis</keyword>
<gene>
    <name evidence="13" type="ORF">ASIM_LOCUS15542</name>
</gene>
<evidence type="ECO:0000313" key="15">
    <source>
        <dbReference type="WBParaSite" id="ASIM_0001613501-mRNA-1"/>
    </source>
</evidence>
<evidence type="ECO:0000313" key="13">
    <source>
        <dbReference type="EMBL" id="VDK55471.1"/>
    </source>
</evidence>
<dbReference type="AlphaFoldDB" id="A0A0M3K594"/>
<dbReference type="GO" id="GO:0008270">
    <property type="term" value="F:zinc ion binding"/>
    <property type="evidence" value="ECO:0007669"/>
    <property type="project" value="UniProtKB-KW"/>
</dbReference>
<dbReference type="CDD" id="cd16456">
    <property type="entry name" value="RING-H2_APC11"/>
    <property type="match status" value="1"/>
</dbReference>
<dbReference type="SUPFAM" id="SSF57850">
    <property type="entry name" value="RING/U-box"/>
    <property type="match status" value="1"/>
</dbReference>
<dbReference type="InterPro" id="IPR024991">
    <property type="entry name" value="RING-H2_APC11"/>
</dbReference>
<keyword evidence="4" id="KW-0479">Metal-binding</keyword>
<feature type="region of interest" description="Disordered" evidence="11">
    <location>
        <begin position="98"/>
        <end position="122"/>
    </location>
</feature>
<evidence type="ECO:0000313" key="14">
    <source>
        <dbReference type="Proteomes" id="UP000267096"/>
    </source>
</evidence>
<evidence type="ECO:0000256" key="5">
    <source>
        <dbReference type="ARBA" id="ARBA00022771"/>
    </source>
</evidence>
<dbReference type="InterPro" id="IPR051031">
    <property type="entry name" value="RING-box_E3_Ubiquitin_Ligase"/>
</dbReference>
<dbReference type="GO" id="GO:0051301">
    <property type="term" value="P:cell division"/>
    <property type="evidence" value="ECO:0007669"/>
    <property type="project" value="UniProtKB-KW"/>
</dbReference>
<proteinExistence type="inferred from homology"/>
<keyword evidence="9" id="KW-0131">Cell cycle</keyword>
<evidence type="ECO:0000256" key="9">
    <source>
        <dbReference type="ARBA" id="ARBA00023306"/>
    </source>
</evidence>
<keyword evidence="3" id="KW-0132">Cell division</keyword>
<dbReference type="Proteomes" id="UP000267096">
    <property type="component" value="Unassembled WGS sequence"/>
</dbReference>
<evidence type="ECO:0000256" key="7">
    <source>
        <dbReference type="ARBA" id="ARBA00022786"/>
    </source>
</evidence>
<name>A0A0M3K594_ANISI</name>
<feature type="region of interest" description="Disordered" evidence="11">
    <location>
        <begin position="372"/>
        <end position="412"/>
    </location>
</feature>
<evidence type="ECO:0000256" key="1">
    <source>
        <dbReference type="ARBA" id="ARBA00009273"/>
    </source>
</evidence>
<evidence type="ECO:0000256" key="3">
    <source>
        <dbReference type="ARBA" id="ARBA00022618"/>
    </source>
</evidence>
<reference evidence="15" key="1">
    <citation type="submission" date="2017-02" db="UniProtKB">
        <authorList>
            <consortium name="WormBaseParasite"/>
        </authorList>
    </citation>
    <scope>IDENTIFICATION</scope>
</reference>
<dbReference type="PROSITE" id="PS50089">
    <property type="entry name" value="ZF_RING_2"/>
    <property type="match status" value="1"/>
</dbReference>
<keyword evidence="7" id="KW-0833">Ubl conjugation pathway</keyword>
<feature type="domain" description="RING-type" evidence="12">
    <location>
        <begin position="450"/>
        <end position="494"/>
    </location>
</feature>
<dbReference type="OrthoDB" id="1681166at2759"/>
<reference evidence="13 14" key="2">
    <citation type="submission" date="2018-11" db="EMBL/GenBank/DDBJ databases">
        <authorList>
            <consortium name="Pathogen Informatics"/>
        </authorList>
    </citation>
    <scope>NUCLEOTIDE SEQUENCE [LARGE SCALE GENOMIC DNA]</scope>
</reference>
<feature type="compositionally biased region" description="Low complexity" evidence="11">
    <location>
        <begin position="191"/>
        <end position="205"/>
    </location>
</feature>
<keyword evidence="8" id="KW-0862">Zinc</keyword>
<accession>A0A0M3K594</accession>
<feature type="compositionally biased region" description="Polar residues" evidence="11">
    <location>
        <begin position="274"/>
        <end position="290"/>
    </location>
</feature>
<evidence type="ECO:0000256" key="4">
    <source>
        <dbReference type="ARBA" id="ARBA00022723"/>
    </source>
</evidence>
<evidence type="ECO:0000259" key="12">
    <source>
        <dbReference type="PROSITE" id="PS50089"/>
    </source>
</evidence>
<evidence type="ECO:0000256" key="6">
    <source>
        <dbReference type="ARBA" id="ARBA00022776"/>
    </source>
</evidence>
<dbReference type="InterPro" id="IPR001841">
    <property type="entry name" value="Znf_RING"/>
</dbReference>
<keyword evidence="5 10" id="KW-0863">Zinc-finger</keyword>
<protein>
    <recommendedName>
        <fullName evidence="2">Anaphase-promoting complex subunit 11</fullName>
    </recommendedName>
</protein>
<organism evidence="15">
    <name type="scientific">Anisakis simplex</name>
    <name type="common">Herring worm</name>
    <dbReference type="NCBI Taxonomy" id="6269"/>
    <lineage>
        <taxon>Eukaryota</taxon>
        <taxon>Metazoa</taxon>
        <taxon>Ecdysozoa</taxon>
        <taxon>Nematoda</taxon>
        <taxon>Chromadorea</taxon>
        <taxon>Rhabditida</taxon>
        <taxon>Spirurina</taxon>
        <taxon>Ascaridomorpha</taxon>
        <taxon>Ascaridoidea</taxon>
        <taxon>Anisakidae</taxon>
        <taxon>Anisakis</taxon>
        <taxon>Anisakis simplex complex</taxon>
    </lineage>
</organism>
<dbReference type="GO" id="GO:0005680">
    <property type="term" value="C:anaphase-promoting complex"/>
    <property type="evidence" value="ECO:0007669"/>
    <property type="project" value="InterPro"/>
</dbReference>
<dbReference type="Pfam" id="PF12861">
    <property type="entry name" value="zf-ANAPC11"/>
    <property type="match status" value="1"/>
</dbReference>
<evidence type="ECO:0000256" key="2">
    <source>
        <dbReference type="ARBA" id="ARBA00013928"/>
    </source>
</evidence>
<dbReference type="EMBL" id="UYRR01032398">
    <property type="protein sequence ID" value="VDK55471.1"/>
    <property type="molecule type" value="Genomic_DNA"/>
</dbReference>
<feature type="compositionally biased region" description="Polar residues" evidence="11">
    <location>
        <begin position="395"/>
        <end position="404"/>
    </location>
</feature>
<dbReference type="WBParaSite" id="ASIM_0001613501-mRNA-1">
    <property type="protein sequence ID" value="ASIM_0001613501-mRNA-1"/>
    <property type="gene ID" value="ASIM_0001613501"/>
</dbReference>
<feature type="region of interest" description="Disordered" evidence="11">
    <location>
        <begin position="181"/>
        <end position="292"/>
    </location>
</feature>
<dbReference type="GO" id="GO:0031145">
    <property type="term" value="P:anaphase-promoting complex-dependent catabolic process"/>
    <property type="evidence" value="ECO:0007669"/>
    <property type="project" value="InterPro"/>
</dbReference>
<evidence type="ECO:0000256" key="11">
    <source>
        <dbReference type="SAM" id="MobiDB-lite"/>
    </source>
</evidence>